<dbReference type="Proteomes" id="UP000297737">
    <property type="component" value="Unassembled WGS sequence"/>
</dbReference>
<accession>A0A4Y9ES36</accession>
<evidence type="ECO:0000313" key="3">
    <source>
        <dbReference type="Proteomes" id="UP000297737"/>
    </source>
</evidence>
<name>A0A4Y9ES36_9SPHN</name>
<dbReference type="PROSITE" id="PS51186">
    <property type="entry name" value="GNAT"/>
    <property type="match status" value="1"/>
</dbReference>
<protein>
    <submittedName>
        <fullName evidence="2">N-acetyltransferase</fullName>
    </submittedName>
</protein>
<dbReference type="CDD" id="cd04301">
    <property type="entry name" value="NAT_SF"/>
    <property type="match status" value="1"/>
</dbReference>
<evidence type="ECO:0000313" key="2">
    <source>
        <dbReference type="EMBL" id="TFU06447.1"/>
    </source>
</evidence>
<dbReference type="RefSeq" id="WP_135245171.1">
    <property type="nucleotide sequence ID" value="NZ_SIHO01000001.1"/>
</dbReference>
<dbReference type="Pfam" id="PF13527">
    <property type="entry name" value="Acetyltransf_9"/>
    <property type="match status" value="1"/>
</dbReference>
<proteinExistence type="predicted"/>
<dbReference type="InterPro" id="IPR000182">
    <property type="entry name" value="GNAT_dom"/>
</dbReference>
<dbReference type="OrthoDB" id="9815099at2"/>
<dbReference type="AlphaFoldDB" id="A0A4Y9ES36"/>
<evidence type="ECO:0000259" key="1">
    <source>
        <dbReference type="PROSITE" id="PS51186"/>
    </source>
</evidence>
<organism evidence="2 3">
    <name type="scientific">Glacieibacterium arshaanense</name>
    <dbReference type="NCBI Taxonomy" id="2511025"/>
    <lineage>
        <taxon>Bacteria</taxon>
        <taxon>Pseudomonadati</taxon>
        <taxon>Pseudomonadota</taxon>
        <taxon>Alphaproteobacteria</taxon>
        <taxon>Sphingomonadales</taxon>
        <taxon>Sphingosinicellaceae</taxon>
        <taxon>Glacieibacterium</taxon>
    </lineage>
</organism>
<comment type="caution">
    <text evidence="2">The sequence shown here is derived from an EMBL/GenBank/DDBJ whole genome shotgun (WGS) entry which is preliminary data.</text>
</comment>
<feature type="domain" description="N-acetyltransferase" evidence="1">
    <location>
        <begin position="1"/>
        <end position="152"/>
    </location>
</feature>
<keyword evidence="3" id="KW-1185">Reference proteome</keyword>
<keyword evidence="2" id="KW-0808">Transferase</keyword>
<dbReference type="Gene3D" id="3.40.630.30">
    <property type="match status" value="1"/>
</dbReference>
<dbReference type="GO" id="GO:0016747">
    <property type="term" value="F:acyltransferase activity, transferring groups other than amino-acyl groups"/>
    <property type="evidence" value="ECO:0007669"/>
    <property type="project" value="InterPro"/>
</dbReference>
<reference evidence="2 3" key="1">
    <citation type="submission" date="2019-02" db="EMBL/GenBank/DDBJ databases">
        <title>Polymorphobacter sp. isolated from the lake at the Tibet of China.</title>
        <authorList>
            <person name="Li A."/>
        </authorList>
    </citation>
    <scope>NUCLEOTIDE SEQUENCE [LARGE SCALE GENOMIC DNA]</scope>
    <source>
        <strain evidence="2 3">DJ1R-1</strain>
    </source>
</reference>
<dbReference type="SUPFAM" id="SSF55729">
    <property type="entry name" value="Acyl-CoA N-acyltransferases (Nat)"/>
    <property type="match status" value="1"/>
</dbReference>
<dbReference type="InterPro" id="IPR016181">
    <property type="entry name" value="Acyl_CoA_acyltransferase"/>
</dbReference>
<sequence>MQFCAAGVDDAAQVDHLLDKCFGIDRHQRTAYLLRRGAQAIAGPTMVVREHGQIIASVQYWPVALVDDAGRQFTLTLLGPIGVSPDQRGRGIGVELMHKSLAVADALGCGPVVLIGDVEYYTRFGFRADATADWRLPGPVEQHRVLLRNPGRVNLPKVARLLACADAYIAAPTV</sequence>
<gene>
    <name evidence="2" type="ORF">EUV02_05540</name>
</gene>
<dbReference type="EMBL" id="SIHO01000001">
    <property type="protein sequence ID" value="TFU06447.1"/>
    <property type="molecule type" value="Genomic_DNA"/>
</dbReference>